<evidence type="ECO:0000313" key="3">
    <source>
        <dbReference type="Proteomes" id="UP000660454"/>
    </source>
</evidence>
<organism evidence="2 3">
    <name type="scientific">Microbispora siamensis</name>
    <dbReference type="NCBI Taxonomy" id="564413"/>
    <lineage>
        <taxon>Bacteria</taxon>
        <taxon>Bacillati</taxon>
        <taxon>Actinomycetota</taxon>
        <taxon>Actinomycetes</taxon>
        <taxon>Streptosporangiales</taxon>
        <taxon>Streptosporangiaceae</taxon>
        <taxon>Microbispora</taxon>
    </lineage>
</organism>
<proteinExistence type="predicted"/>
<feature type="compositionally biased region" description="Basic and acidic residues" evidence="1">
    <location>
        <begin position="1"/>
        <end position="11"/>
    </location>
</feature>
<protein>
    <submittedName>
        <fullName evidence="2">Uncharacterized protein</fullName>
    </submittedName>
</protein>
<name>A0ABQ4GF92_9ACTN</name>
<dbReference type="EMBL" id="BOOF01000004">
    <property type="protein sequence ID" value="GIH60094.1"/>
    <property type="molecule type" value="Genomic_DNA"/>
</dbReference>
<evidence type="ECO:0000256" key="1">
    <source>
        <dbReference type="SAM" id="MobiDB-lite"/>
    </source>
</evidence>
<keyword evidence="3" id="KW-1185">Reference proteome</keyword>
<reference evidence="2 3" key="1">
    <citation type="submission" date="2021-01" db="EMBL/GenBank/DDBJ databases">
        <title>Whole genome shotgun sequence of Microbispora siamensis NBRC 104113.</title>
        <authorList>
            <person name="Komaki H."/>
            <person name="Tamura T."/>
        </authorList>
    </citation>
    <scope>NUCLEOTIDE SEQUENCE [LARGE SCALE GENOMIC DNA]</scope>
    <source>
        <strain evidence="2 3">NBRC 104113</strain>
    </source>
</reference>
<feature type="region of interest" description="Disordered" evidence="1">
    <location>
        <begin position="1"/>
        <end position="50"/>
    </location>
</feature>
<dbReference type="Proteomes" id="UP000660454">
    <property type="component" value="Unassembled WGS sequence"/>
</dbReference>
<gene>
    <name evidence="2" type="ORF">Msi02_09110</name>
</gene>
<comment type="caution">
    <text evidence="2">The sequence shown here is derived from an EMBL/GenBank/DDBJ whole genome shotgun (WGS) entry which is preliminary data.</text>
</comment>
<evidence type="ECO:0000313" key="2">
    <source>
        <dbReference type="EMBL" id="GIH60094.1"/>
    </source>
</evidence>
<sequence length="50" mass="5696">MAPGAEHDTARPARQRRVQQPRLPDPSRALNHQYGRFPFGKPGQYLVDDP</sequence>
<accession>A0ABQ4GF92</accession>